<dbReference type="AlphaFoldDB" id="A0A662ZHH3"/>
<dbReference type="NCBIfam" id="NF008163">
    <property type="entry name" value="PRK10917.1-1"/>
    <property type="match status" value="1"/>
</dbReference>
<evidence type="ECO:0000256" key="4">
    <source>
        <dbReference type="ARBA" id="ARBA00022763"/>
    </source>
</evidence>
<comment type="catalytic activity">
    <reaction evidence="12 15">
        <text>Couples ATP hydrolysis with the unwinding of duplex DNA by translocating in the 3'-5' direction.</text>
        <dbReference type="EC" id="5.6.2.4"/>
    </reaction>
</comment>
<keyword evidence="10 15" id="KW-0234">DNA repair</keyword>
<evidence type="ECO:0000259" key="16">
    <source>
        <dbReference type="PROSITE" id="PS51192"/>
    </source>
</evidence>
<dbReference type="InterPro" id="IPR012340">
    <property type="entry name" value="NA-bd_OB-fold"/>
</dbReference>
<evidence type="ECO:0000256" key="2">
    <source>
        <dbReference type="ARBA" id="ARBA00017846"/>
    </source>
</evidence>
<dbReference type="Pfam" id="PF00270">
    <property type="entry name" value="DEAD"/>
    <property type="match status" value="1"/>
</dbReference>
<evidence type="ECO:0000256" key="11">
    <source>
        <dbReference type="ARBA" id="ARBA00023235"/>
    </source>
</evidence>
<dbReference type="InterPro" id="IPR011545">
    <property type="entry name" value="DEAD/DEAH_box_helicase_dom"/>
</dbReference>
<organism evidence="18 19">
    <name type="scientific">Ruminobacter amylophilus</name>
    <dbReference type="NCBI Taxonomy" id="867"/>
    <lineage>
        <taxon>Bacteria</taxon>
        <taxon>Pseudomonadati</taxon>
        <taxon>Pseudomonadota</taxon>
        <taxon>Gammaproteobacteria</taxon>
        <taxon>Aeromonadales</taxon>
        <taxon>Succinivibrionaceae</taxon>
        <taxon>Ruminobacter</taxon>
    </lineage>
</organism>
<dbReference type="InterPro" id="IPR045562">
    <property type="entry name" value="RecG_dom3_C"/>
</dbReference>
<dbReference type="Pfam" id="PF00271">
    <property type="entry name" value="Helicase_C"/>
    <property type="match status" value="1"/>
</dbReference>
<evidence type="ECO:0000256" key="14">
    <source>
        <dbReference type="ARBA" id="ARBA00048988"/>
    </source>
</evidence>
<evidence type="ECO:0000259" key="17">
    <source>
        <dbReference type="PROSITE" id="PS51194"/>
    </source>
</evidence>
<dbReference type="PROSITE" id="PS51194">
    <property type="entry name" value="HELICASE_CTER"/>
    <property type="match status" value="1"/>
</dbReference>
<dbReference type="Proteomes" id="UP000243745">
    <property type="component" value="Unassembled WGS sequence"/>
</dbReference>
<keyword evidence="9 15" id="KW-0233">DNA recombination</keyword>
<comment type="catalytic activity">
    <reaction evidence="14 15">
        <text>ATP + H2O = ADP + phosphate + H(+)</text>
        <dbReference type="Rhea" id="RHEA:13065"/>
        <dbReference type="ChEBI" id="CHEBI:15377"/>
        <dbReference type="ChEBI" id="CHEBI:15378"/>
        <dbReference type="ChEBI" id="CHEBI:30616"/>
        <dbReference type="ChEBI" id="CHEBI:43474"/>
        <dbReference type="ChEBI" id="CHEBI:456216"/>
        <dbReference type="EC" id="5.6.2.4"/>
    </reaction>
</comment>
<dbReference type="GO" id="GO:0043138">
    <property type="term" value="F:3'-5' DNA helicase activity"/>
    <property type="evidence" value="ECO:0007669"/>
    <property type="project" value="UniProtKB-EC"/>
</dbReference>
<dbReference type="InterPro" id="IPR027417">
    <property type="entry name" value="P-loop_NTPase"/>
</dbReference>
<keyword evidence="7 15" id="KW-0067">ATP-binding</keyword>
<dbReference type="InterPro" id="IPR004609">
    <property type="entry name" value="ATP-dep_DNA_helicase_RecG"/>
</dbReference>
<dbReference type="Gene3D" id="2.40.50.140">
    <property type="entry name" value="Nucleic acid-binding proteins"/>
    <property type="match status" value="1"/>
</dbReference>
<dbReference type="SUPFAM" id="SSF52540">
    <property type="entry name" value="P-loop containing nucleoside triphosphate hydrolases"/>
    <property type="match status" value="2"/>
</dbReference>
<dbReference type="PANTHER" id="PTHR47964:SF1">
    <property type="entry name" value="ATP-DEPENDENT DNA HELICASE HOMOLOG RECG, CHLOROPLASTIC"/>
    <property type="match status" value="1"/>
</dbReference>
<keyword evidence="19" id="KW-1185">Reference proteome</keyword>
<dbReference type="NCBIfam" id="TIGR00643">
    <property type="entry name" value="recG"/>
    <property type="match status" value="1"/>
</dbReference>
<accession>A0A662ZHH3</accession>
<evidence type="ECO:0000256" key="3">
    <source>
        <dbReference type="ARBA" id="ARBA00022741"/>
    </source>
</evidence>
<evidence type="ECO:0000256" key="6">
    <source>
        <dbReference type="ARBA" id="ARBA00022806"/>
    </source>
</evidence>
<dbReference type="Pfam" id="PF19833">
    <property type="entry name" value="RecG_dom3_C"/>
    <property type="match status" value="1"/>
</dbReference>
<keyword evidence="4 15" id="KW-0227">DNA damage</keyword>
<dbReference type="InterPro" id="IPR001650">
    <property type="entry name" value="Helicase_C-like"/>
</dbReference>
<dbReference type="GO" id="GO:0006281">
    <property type="term" value="P:DNA repair"/>
    <property type="evidence" value="ECO:0007669"/>
    <property type="project" value="UniProtKB-UniRule"/>
</dbReference>
<comment type="similarity">
    <text evidence="1 15">Belongs to the helicase family. RecG subfamily.</text>
</comment>
<dbReference type="GO" id="GO:0003677">
    <property type="term" value="F:DNA binding"/>
    <property type="evidence" value="ECO:0007669"/>
    <property type="project" value="UniProtKB-KW"/>
</dbReference>
<dbReference type="NCBIfam" id="NF008165">
    <property type="entry name" value="PRK10917.1-3"/>
    <property type="match status" value="1"/>
</dbReference>
<evidence type="ECO:0000256" key="8">
    <source>
        <dbReference type="ARBA" id="ARBA00023125"/>
    </source>
</evidence>
<dbReference type="SUPFAM" id="SSF50249">
    <property type="entry name" value="Nucleic acid-binding proteins"/>
    <property type="match status" value="1"/>
</dbReference>
<evidence type="ECO:0000313" key="19">
    <source>
        <dbReference type="Proteomes" id="UP000243745"/>
    </source>
</evidence>
<evidence type="ECO:0000256" key="15">
    <source>
        <dbReference type="RuleBase" id="RU363016"/>
    </source>
</evidence>
<dbReference type="GO" id="GO:0006310">
    <property type="term" value="P:DNA recombination"/>
    <property type="evidence" value="ECO:0007669"/>
    <property type="project" value="UniProtKB-UniRule"/>
</dbReference>
<evidence type="ECO:0000256" key="12">
    <source>
        <dbReference type="ARBA" id="ARBA00034617"/>
    </source>
</evidence>
<comment type="function">
    <text evidence="15">Plays a critical role in recombination and DNA repair. Helps process Holliday junction intermediates to mature products by catalyzing branch migration. Has replication fork regression activity, unwinds stalled or blocked replication forks to make a HJ that can be resolved. Has a DNA unwinding activity characteristic of a DNA helicase with 3'-5' polarity.</text>
</comment>
<dbReference type="SMART" id="SM00490">
    <property type="entry name" value="HELICc"/>
    <property type="match status" value="1"/>
</dbReference>
<feature type="domain" description="Helicase C-terminal" evidence="17">
    <location>
        <begin position="473"/>
        <end position="619"/>
    </location>
</feature>
<evidence type="ECO:0000313" key="18">
    <source>
        <dbReference type="EMBL" id="SFP29116.1"/>
    </source>
</evidence>
<feature type="domain" description="Helicase ATP-binding" evidence="16">
    <location>
        <begin position="275"/>
        <end position="440"/>
    </location>
</feature>
<evidence type="ECO:0000256" key="9">
    <source>
        <dbReference type="ARBA" id="ARBA00023172"/>
    </source>
</evidence>
<proteinExistence type="inferred from homology"/>
<dbReference type="EMBL" id="FOXF01000013">
    <property type="protein sequence ID" value="SFP29116.1"/>
    <property type="molecule type" value="Genomic_DNA"/>
</dbReference>
<dbReference type="Pfam" id="PF17191">
    <property type="entry name" value="RecG_wedge"/>
    <property type="match status" value="1"/>
</dbReference>
<sequence length="684" mass="76581">MDISAISIDELKGITTKQVSALNKIGIFTVMDLLLHLPYSYLDRTKFTAIDELPVDSYASVRAKIISRTTGRNNMLILTLSDDTGVLRVTLFNCPIFINRELKTGNILICHGKVSIFNNSLQMTNPELNLKDSELPKHYTPIYRLTKGIKMQSMRNLVQKALNELDNIDVCEELIPPELNHTGLTFKEALQLVHAPKIGSSLSELSLFNSPQQQRIICEELISQYITVLKLKESNRFLNGIPLKPVDNLIKKFLSTLQFSPTNAQIRVFNEISRDLAEAQPMNRLVQGDVGCGKTLVAVMASLQAVGNGIQAAIMAPTEILAEQHFVNIQNFLEPLGLETAILTGSQKKAEKNKQLELIKSGKASVIVGTHAIFQEQVNFHSLGLIIIDEQHRFGVEQRMKLRSKCSIENKVPHMLAMTATPIPRTLAQTIYADMHVSVIDELPKGRKPITTIMIPETRRDEIIERIGVNCADKKQAYWVCSLVNESEVLESQDAINACEYLTKKLPNLKIGLVHGQMKSADKDSIMRDFKKGNIDVLVATSVIEVGVDVPNAFLIVIENAERYGLAQLHQLRGRVGRGQLDSFCCLMYSDKINSIGMERLSTLKNSNDGFVIAQKDLEIRGPGDLLGTRQTGEISYRVADAIRDYQSMDKCTEIATEIYHKHKDLTQKLTKRWFPNSEIVSVM</sequence>
<dbReference type="PROSITE" id="PS51192">
    <property type="entry name" value="HELICASE_ATP_BIND_1"/>
    <property type="match status" value="1"/>
</dbReference>
<dbReference type="InterPro" id="IPR033454">
    <property type="entry name" value="RecG_wedge"/>
</dbReference>
<dbReference type="InterPro" id="IPR014001">
    <property type="entry name" value="Helicase_ATP-bd"/>
</dbReference>
<dbReference type="OrthoDB" id="9804325at2"/>
<dbReference type="PANTHER" id="PTHR47964">
    <property type="entry name" value="ATP-DEPENDENT DNA HELICASE HOMOLOG RECG, CHLOROPLASTIC"/>
    <property type="match status" value="1"/>
</dbReference>
<evidence type="ECO:0000256" key="1">
    <source>
        <dbReference type="ARBA" id="ARBA00007504"/>
    </source>
</evidence>
<evidence type="ECO:0000256" key="13">
    <source>
        <dbReference type="ARBA" id="ARBA00034808"/>
    </source>
</evidence>
<dbReference type="RefSeq" id="WP_093141480.1">
    <property type="nucleotide sequence ID" value="NZ_FOXF01000013.1"/>
</dbReference>
<dbReference type="SMART" id="SM00487">
    <property type="entry name" value="DEXDc"/>
    <property type="match status" value="1"/>
</dbReference>
<evidence type="ECO:0000256" key="7">
    <source>
        <dbReference type="ARBA" id="ARBA00022840"/>
    </source>
</evidence>
<dbReference type="GO" id="GO:0005524">
    <property type="term" value="F:ATP binding"/>
    <property type="evidence" value="ECO:0007669"/>
    <property type="project" value="UniProtKB-KW"/>
</dbReference>
<keyword evidence="8" id="KW-0238">DNA-binding</keyword>
<gene>
    <name evidence="18" type="ORF">SAMN02910344_00985</name>
</gene>
<name>A0A662ZHH3_9GAMM</name>
<keyword evidence="3 15" id="KW-0547">Nucleotide-binding</keyword>
<evidence type="ECO:0000256" key="5">
    <source>
        <dbReference type="ARBA" id="ARBA00022801"/>
    </source>
</evidence>
<keyword evidence="5 15" id="KW-0378">Hydrolase</keyword>
<dbReference type="CDD" id="cd17992">
    <property type="entry name" value="DEXHc_RecG"/>
    <property type="match status" value="1"/>
</dbReference>
<reference evidence="18 19" key="1">
    <citation type="submission" date="2016-10" db="EMBL/GenBank/DDBJ databases">
        <authorList>
            <person name="Varghese N."/>
            <person name="Submissions S."/>
        </authorList>
    </citation>
    <scope>NUCLEOTIDE SEQUENCE [LARGE SCALE GENOMIC DNA]</scope>
    <source>
        <strain evidence="18 19">DSM 1361</strain>
    </source>
</reference>
<evidence type="ECO:0000256" key="10">
    <source>
        <dbReference type="ARBA" id="ARBA00023204"/>
    </source>
</evidence>
<dbReference type="FunFam" id="3.40.50.300:FF:000391">
    <property type="entry name" value="ATP-dependent DNA helicase RecG"/>
    <property type="match status" value="1"/>
</dbReference>
<dbReference type="InterPro" id="IPR047112">
    <property type="entry name" value="RecG/Mfd"/>
</dbReference>
<keyword evidence="6 15" id="KW-0347">Helicase</keyword>
<dbReference type="GO" id="GO:0016887">
    <property type="term" value="F:ATP hydrolysis activity"/>
    <property type="evidence" value="ECO:0007669"/>
    <property type="project" value="RHEA"/>
</dbReference>
<dbReference type="CDD" id="cd04488">
    <property type="entry name" value="RecG_wedge_OBF"/>
    <property type="match status" value="1"/>
</dbReference>
<protein>
    <recommendedName>
        <fullName evidence="2 15">ATP-dependent DNA helicase RecG</fullName>
        <ecNumber evidence="13 15">5.6.2.4</ecNumber>
    </recommendedName>
</protein>
<dbReference type="Gene3D" id="3.40.50.300">
    <property type="entry name" value="P-loop containing nucleotide triphosphate hydrolases"/>
    <property type="match status" value="2"/>
</dbReference>
<dbReference type="EC" id="5.6.2.4" evidence="13 15"/>
<dbReference type="NCBIfam" id="NF008168">
    <property type="entry name" value="PRK10917.2-2"/>
    <property type="match status" value="1"/>
</dbReference>
<keyword evidence="11" id="KW-0413">Isomerase</keyword>